<dbReference type="Gene3D" id="3.60.40.10">
    <property type="entry name" value="PPM-type phosphatase domain"/>
    <property type="match status" value="1"/>
</dbReference>
<dbReference type="InterPro" id="IPR036457">
    <property type="entry name" value="PPM-type-like_dom_sf"/>
</dbReference>
<evidence type="ECO:0000313" key="4">
    <source>
        <dbReference type="Proteomes" id="UP000057609"/>
    </source>
</evidence>
<sequence length="265" mass="28855">MAARNRGRSGQRIDPSELELAREVERLLFPKSSPVCTWNCIGVKNRTAGVLGGDYFDSVPLPDSRLAVIIGDVTGHGLHASVVMSMLYGFVHHAAFHQIDPKKLAAQVNTFLAHFAERSRTFDLYFSTTLFLGIIDPKTLELEYVNAGHVPPLIRRAGAIIELAPTTTPLGYFGTLDIPSASFRLEQGDRLLLYTDGIIEAANPSGDRFGPERLKEVLAHSGSDHLEFLERVFASLQTFGAADPPEDDCTLLVVDIHGAAAPDSC</sequence>
<dbReference type="OrthoDB" id="20101at2"/>
<reference evidence="3 4" key="1">
    <citation type="journal article" date="2015" name="Genome Announc.">
        <title>Complete Genome of Geobacter pickeringii G13T, a Metal-Reducing Isolate from Sedimentary Kaolin Deposits.</title>
        <authorList>
            <person name="Badalamenti J.P."/>
            <person name="Bond D.R."/>
        </authorList>
    </citation>
    <scope>NUCLEOTIDE SEQUENCE [LARGE SCALE GENOMIC DNA]</scope>
    <source>
        <strain evidence="3 4">G13</strain>
    </source>
</reference>
<dbReference type="GO" id="GO:0016791">
    <property type="term" value="F:phosphatase activity"/>
    <property type="evidence" value="ECO:0007669"/>
    <property type="project" value="TreeGrafter"/>
</dbReference>
<accession>A0A0B5BHN3</accession>
<dbReference type="InterPro" id="IPR001932">
    <property type="entry name" value="PPM-type_phosphatase-like_dom"/>
</dbReference>
<dbReference type="Proteomes" id="UP000057609">
    <property type="component" value="Chromosome"/>
</dbReference>
<dbReference type="AlphaFoldDB" id="A0A0B5BHN3"/>
<dbReference type="InterPro" id="IPR052016">
    <property type="entry name" value="Bact_Sigma-Reg"/>
</dbReference>
<evidence type="ECO:0000313" key="3">
    <source>
        <dbReference type="EMBL" id="AJE04689.1"/>
    </source>
</evidence>
<keyword evidence="4" id="KW-1185">Reference proteome</keyword>
<evidence type="ECO:0000256" key="1">
    <source>
        <dbReference type="ARBA" id="ARBA00022801"/>
    </source>
</evidence>
<dbReference type="SUPFAM" id="SSF81606">
    <property type="entry name" value="PP2C-like"/>
    <property type="match status" value="1"/>
</dbReference>
<organism evidence="3 4">
    <name type="scientific">Geobacter pickeringii</name>
    <dbReference type="NCBI Taxonomy" id="345632"/>
    <lineage>
        <taxon>Bacteria</taxon>
        <taxon>Pseudomonadati</taxon>
        <taxon>Thermodesulfobacteriota</taxon>
        <taxon>Desulfuromonadia</taxon>
        <taxon>Geobacterales</taxon>
        <taxon>Geobacteraceae</taxon>
        <taxon>Geobacter</taxon>
    </lineage>
</organism>
<dbReference type="SMART" id="SM00331">
    <property type="entry name" value="PP2C_SIG"/>
    <property type="match status" value="1"/>
</dbReference>
<name>A0A0B5BHN3_9BACT</name>
<dbReference type="PANTHER" id="PTHR43156">
    <property type="entry name" value="STAGE II SPORULATION PROTEIN E-RELATED"/>
    <property type="match status" value="1"/>
</dbReference>
<keyword evidence="1" id="KW-0378">Hydrolase</keyword>
<dbReference type="PANTHER" id="PTHR43156:SF2">
    <property type="entry name" value="STAGE II SPORULATION PROTEIN E"/>
    <property type="match status" value="1"/>
</dbReference>
<gene>
    <name evidence="3" type="ORF">GPICK_16100</name>
</gene>
<feature type="domain" description="PPM-type phosphatase" evidence="2">
    <location>
        <begin position="40"/>
        <end position="256"/>
    </location>
</feature>
<protein>
    <submittedName>
        <fullName evidence="3">Serine/threonine protein phosphatase</fullName>
    </submittedName>
</protein>
<proteinExistence type="predicted"/>
<dbReference type="EMBL" id="CP009788">
    <property type="protein sequence ID" value="AJE04689.1"/>
    <property type="molecule type" value="Genomic_DNA"/>
</dbReference>
<dbReference type="HOGENOM" id="CLU_000445_43_1_7"/>
<dbReference type="KEGG" id="gpi:GPICK_16100"/>
<dbReference type="RefSeq" id="WP_039744913.1">
    <property type="nucleotide sequence ID" value="NZ_CP009788.1"/>
</dbReference>
<dbReference type="Pfam" id="PF07228">
    <property type="entry name" value="SpoIIE"/>
    <property type="match status" value="1"/>
</dbReference>
<dbReference type="STRING" id="345632.GPICK_16100"/>
<evidence type="ECO:0000259" key="2">
    <source>
        <dbReference type="SMART" id="SM00331"/>
    </source>
</evidence>